<comment type="caution">
    <text evidence="1">The sequence shown here is derived from an EMBL/GenBank/DDBJ whole genome shotgun (WGS) entry which is preliminary data.</text>
</comment>
<keyword evidence="2" id="KW-1185">Reference proteome</keyword>
<protein>
    <submittedName>
        <fullName evidence="1">Uncharacterized protein</fullName>
    </submittedName>
</protein>
<evidence type="ECO:0000313" key="1">
    <source>
        <dbReference type="EMBL" id="MBW0529123.1"/>
    </source>
</evidence>
<sequence>MSSLTHPQASTRLPLTMLMLLQDPQDMPPTLPPDVLPHPSLRFCTPAAPSRYASDTATQYMPRHCLTTSTLIHTYTSSPLPPTMLMFPQHPQDMPPTLPPNVRPHPSSPPLIFSAAYHAYAHVLY</sequence>
<organism evidence="1 2">
    <name type="scientific">Austropuccinia psidii MF-1</name>
    <dbReference type="NCBI Taxonomy" id="1389203"/>
    <lineage>
        <taxon>Eukaryota</taxon>
        <taxon>Fungi</taxon>
        <taxon>Dikarya</taxon>
        <taxon>Basidiomycota</taxon>
        <taxon>Pucciniomycotina</taxon>
        <taxon>Pucciniomycetes</taxon>
        <taxon>Pucciniales</taxon>
        <taxon>Sphaerophragmiaceae</taxon>
        <taxon>Austropuccinia</taxon>
    </lineage>
</organism>
<dbReference type="Proteomes" id="UP000765509">
    <property type="component" value="Unassembled WGS sequence"/>
</dbReference>
<accession>A0A9Q3F147</accession>
<name>A0A9Q3F147_9BASI</name>
<dbReference type="EMBL" id="AVOT02034886">
    <property type="protein sequence ID" value="MBW0529123.1"/>
    <property type="molecule type" value="Genomic_DNA"/>
</dbReference>
<evidence type="ECO:0000313" key="2">
    <source>
        <dbReference type="Proteomes" id="UP000765509"/>
    </source>
</evidence>
<reference evidence="1" key="1">
    <citation type="submission" date="2021-03" db="EMBL/GenBank/DDBJ databases">
        <title>Draft genome sequence of rust myrtle Austropuccinia psidii MF-1, a brazilian biotype.</title>
        <authorList>
            <person name="Quecine M.C."/>
            <person name="Pachon D.M.R."/>
            <person name="Bonatelli M.L."/>
            <person name="Correr F.H."/>
            <person name="Franceschini L.M."/>
            <person name="Leite T.F."/>
            <person name="Margarido G.R.A."/>
            <person name="Almeida C.A."/>
            <person name="Ferrarezi J.A."/>
            <person name="Labate C.A."/>
        </authorList>
    </citation>
    <scope>NUCLEOTIDE SEQUENCE</scope>
    <source>
        <strain evidence="1">MF-1</strain>
    </source>
</reference>
<gene>
    <name evidence="1" type="ORF">O181_068838</name>
</gene>
<proteinExistence type="predicted"/>
<dbReference type="AlphaFoldDB" id="A0A9Q3F147"/>